<organism evidence="1">
    <name type="scientific">Arion vulgaris</name>
    <dbReference type="NCBI Taxonomy" id="1028688"/>
    <lineage>
        <taxon>Eukaryota</taxon>
        <taxon>Metazoa</taxon>
        <taxon>Spiralia</taxon>
        <taxon>Lophotrochozoa</taxon>
        <taxon>Mollusca</taxon>
        <taxon>Gastropoda</taxon>
        <taxon>Heterobranchia</taxon>
        <taxon>Euthyneura</taxon>
        <taxon>Panpulmonata</taxon>
        <taxon>Eupulmonata</taxon>
        <taxon>Stylommatophora</taxon>
        <taxon>Helicina</taxon>
        <taxon>Arionoidea</taxon>
        <taxon>Arionidae</taxon>
        <taxon>Arion</taxon>
    </lineage>
</organism>
<gene>
    <name evidence="1" type="primary">ORF91557</name>
    <name evidence="2" type="synonym">ORF91559</name>
</gene>
<dbReference type="AlphaFoldDB" id="A0A0B7A3L6"/>
<reference evidence="1" key="1">
    <citation type="submission" date="2014-12" db="EMBL/GenBank/DDBJ databases">
        <title>Insight into the proteome of Arion vulgaris.</title>
        <authorList>
            <person name="Aradska J."/>
            <person name="Bulat T."/>
            <person name="Smidak R."/>
            <person name="Sarate P."/>
            <person name="Gangsoo J."/>
            <person name="Sialana F."/>
            <person name="Bilban M."/>
            <person name="Lubec G."/>
        </authorList>
    </citation>
    <scope>NUCLEOTIDE SEQUENCE</scope>
    <source>
        <tissue evidence="1">Skin</tissue>
    </source>
</reference>
<evidence type="ECO:0000313" key="2">
    <source>
        <dbReference type="EMBL" id="CEK74556.1"/>
    </source>
</evidence>
<sequence>TREVQQYTSDTVVIIAYDGCLLFMNVPELELDSPKESISINLIQNIFAFGNDEFHSSMLTYFV</sequence>
<proteinExistence type="predicted"/>
<feature type="non-terminal residue" evidence="1">
    <location>
        <position position="1"/>
    </location>
</feature>
<protein>
    <submittedName>
        <fullName evidence="1">Uncharacterized protein</fullName>
    </submittedName>
</protein>
<evidence type="ECO:0000313" key="1">
    <source>
        <dbReference type="EMBL" id="CEK74555.1"/>
    </source>
</evidence>
<accession>A0A0B7A3L6</accession>
<name>A0A0B7A3L6_9EUPU</name>
<dbReference type="EMBL" id="HACG01027691">
    <property type="protein sequence ID" value="CEK74556.1"/>
    <property type="molecule type" value="Transcribed_RNA"/>
</dbReference>
<dbReference type="EMBL" id="HACG01027690">
    <property type="protein sequence ID" value="CEK74555.1"/>
    <property type="molecule type" value="Transcribed_RNA"/>
</dbReference>